<dbReference type="AlphaFoldDB" id="A0A1H4GDD6"/>
<organism evidence="2 3">
    <name type="scientific">Bacteroides xylanisolvens</name>
    <dbReference type="NCBI Taxonomy" id="371601"/>
    <lineage>
        <taxon>Bacteria</taxon>
        <taxon>Pseudomonadati</taxon>
        <taxon>Bacteroidota</taxon>
        <taxon>Bacteroidia</taxon>
        <taxon>Bacteroidales</taxon>
        <taxon>Bacteroidaceae</taxon>
        <taxon>Bacteroides</taxon>
    </lineage>
</organism>
<proteinExistence type="predicted"/>
<evidence type="ECO:0000313" key="2">
    <source>
        <dbReference type="EMBL" id="SEB07629.1"/>
    </source>
</evidence>
<protein>
    <recommendedName>
        <fullName evidence="1">DUF4099 domain-containing protein</fullName>
    </recommendedName>
</protein>
<dbReference type="EMBL" id="FNRP01000028">
    <property type="protein sequence ID" value="SEB07629.1"/>
    <property type="molecule type" value="Genomic_DNA"/>
</dbReference>
<accession>A0A1H4GDD6</accession>
<evidence type="ECO:0000313" key="3">
    <source>
        <dbReference type="Proteomes" id="UP000183040"/>
    </source>
</evidence>
<reference evidence="2 3" key="1">
    <citation type="submission" date="2016-10" db="EMBL/GenBank/DDBJ databases">
        <authorList>
            <person name="de Groot N.N."/>
        </authorList>
    </citation>
    <scope>NUCLEOTIDE SEQUENCE [LARGE SCALE GENOMIC DNA]</scope>
    <source>
        <strain evidence="2 3">NLAE-zl-G339</strain>
    </source>
</reference>
<gene>
    <name evidence="2" type="ORF">SAMN04487924_12850</name>
</gene>
<dbReference type="RefSeq" id="WP_074707990.1">
    <property type="nucleotide sequence ID" value="NZ_FNRP01000028.1"/>
</dbReference>
<evidence type="ECO:0000259" key="1">
    <source>
        <dbReference type="Pfam" id="PF13351"/>
    </source>
</evidence>
<feature type="domain" description="DUF4099" evidence="1">
    <location>
        <begin position="8"/>
        <end position="85"/>
    </location>
</feature>
<dbReference type="Pfam" id="PF13351">
    <property type="entry name" value="DUF4099"/>
    <property type="match status" value="1"/>
</dbReference>
<name>A0A1H4GDD6_9BACE</name>
<sequence length="252" mass="28451">MKKVQFYESEYPYDTLEKFGLTREMIEDLPMHVLDDLSAGLRSPVLPIKVKNDNGDEIACRSRFSFVYSDEGKVQAVFYPALKTAPLEKFGAEEQKSLMAGKTIVSDVNLPDGLCTRAYIQIDPETRQVITVPASLIENNLKLASDAFHLAQQEVTSIKNGKPLTFSIGNDPITIGVDLTDKKGIRICEGDDIEWKNQSKKEWGKYTFGCYGCWITDSDGNHDYISEEDYTEELWDEQKKAGQRNISSGLRK</sequence>
<dbReference type="Proteomes" id="UP000183040">
    <property type="component" value="Unassembled WGS sequence"/>
</dbReference>
<dbReference type="InterPro" id="IPR025343">
    <property type="entry name" value="DUF4099"/>
</dbReference>